<dbReference type="Proteomes" id="UP000001542">
    <property type="component" value="Unassembled WGS sequence"/>
</dbReference>
<reference evidence="1" key="2">
    <citation type="journal article" date="2007" name="Science">
        <title>Draft genome sequence of the sexually transmitted pathogen Trichomonas vaginalis.</title>
        <authorList>
            <person name="Carlton J.M."/>
            <person name="Hirt R.P."/>
            <person name="Silva J.C."/>
            <person name="Delcher A.L."/>
            <person name="Schatz M."/>
            <person name="Zhao Q."/>
            <person name="Wortman J.R."/>
            <person name="Bidwell S.L."/>
            <person name="Alsmark U.C.M."/>
            <person name="Besteiro S."/>
            <person name="Sicheritz-Ponten T."/>
            <person name="Noel C.J."/>
            <person name="Dacks J.B."/>
            <person name="Foster P.G."/>
            <person name="Simillion C."/>
            <person name="Van de Peer Y."/>
            <person name="Miranda-Saavedra D."/>
            <person name="Barton G.J."/>
            <person name="Westrop G.D."/>
            <person name="Mueller S."/>
            <person name="Dessi D."/>
            <person name="Fiori P.L."/>
            <person name="Ren Q."/>
            <person name="Paulsen I."/>
            <person name="Zhang H."/>
            <person name="Bastida-Corcuera F.D."/>
            <person name="Simoes-Barbosa A."/>
            <person name="Brown M.T."/>
            <person name="Hayes R.D."/>
            <person name="Mukherjee M."/>
            <person name="Okumura C.Y."/>
            <person name="Schneider R."/>
            <person name="Smith A.J."/>
            <person name="Vanacova S."/>
            <person name="Villalvazo M."/>
            <person name="Haas B.J."/>
            <person name="Pertea M."/>
            <person name="Feldblyum T.V."/>
            <person name="Utterback T.R."/>
            <person name="Shu C.L."/>
            <person name="Osoegawa K."/>
            <person name="de Jong P.J."/>
            <person name="Hrdy I."/>
            <person name="Horvathova L."/>
            <person name="Zubacova Z."/>
            <person name="Dolezal P."/>
            <person name="Malik S.B."/>
            <person name="Logsdon J.M. Jr."/>
            <person name="Henze K."/>
            <person name="Gupta A."/>
            <person name="Wang C.C."/>
            <person name="Dunne R.L."/>
            <person name="Upcroft J.A."/>
            <person name="Upcroft P."/>
            <person name="White O."/>
            <person name="Salzberg S.L."/>
            <person name="Tang P."/>
            <person name="Chiu C.-H."/>
            <person name="Lee Y.-S."/>
            <person name="Embley T.M."/>
            <person name="Coombs G.H."/>
            <person name="Mottram J.C."/>
            <person name="Tachezy J."/>
            <person name="Fraser-Liggett C.M."/>
            <person name="Johnson P.J."/>
        </authorList>
    </citation>
    <scope>NUCLEOTIDE SEQUENCE [LARGE SCALE GENOMIC DNA]</scope>
    <source>
        <strain evidence="1">G3</strain>
    </source>
</reference>
<evidence type="ECO:0000313" key="2">
    <source>
        <dbReference type="Proteomes" id="UP000001542"/>
    </source>
</evidence>
<dbReference type="InParanoid" id="A2D939"/>
<sequence>MIDLNQLAEAVSNLNTPDDKVQKRITKYFDEFNINCPVEYVQGLFTVLTHKPELLNGCLALLIFPYRNSLKAYKLYKTGDSINNYCIIPPEQLQQYLTTLHEVLSVNNESVRNCAVQIIAISITMLLYHEITPNPLEQVLQSVTAGENSEEIKVCYLNVLSDFFGMQSHEADLVRHTVSILLPMIESSPSVPIANALIGVVSQLTPYFQTIFTIEQPEFIRLLQSLIQFTQIDELLQPSLDFWLSLCQEWYQWLSIASELIDFIVQLISSDDAEVSWRAISIMDEIILAEAETEGESCLQIAYNRFDSLLQPLLAISLSIDTEFVETNEIFDTALACLLNLIMNSSVISEKLPAIWEFVQNGISSSEPEIEVSLRIMNAILEMQADESILPECLEAAVSFAGSENQRIQYAALNLLTSIVKLTSDETLTSLLSEDLLNLCSSETTEISQAAGELIESICSLPSFENHSELFQELYNLKTVGSLNCAYTILNKFGSSEWSSPYLADASALASLALEENKEQLAAIALVIAKESLITGMPDSRPFSIPLYKIAKECYEKFDIPEAIQCMAACTFAEGTSKLLPSTMNVILNYTDELAERVHQSLALSSITFYISKIPVNLENYVGQIGSNLLRILSSVQSEPESKPEAFDAINNLFKYHQNEMMLFFDRFVNVVFTAIESVDKLLYEDKNRREIGESLADSMITINEINPSDDTIAASLAIIQFNIGVLEMSQRLAIDTLKLIECLIKIAPENMKNVASDGKLIEFFNVVVNEAPAKEVQELAINLANTLGIQIDVSNNEQ</sequence>
<dbReference type="SMR" id="A2D939"/>
<dbReference type="InterPro" id="IPR016024">
    <property type="entry name" value="ARM-type_fold"/>
</dbReference>
<proteinExistence type="predicted"/>
<keyword evidence="2" id="KW-1185">Reference proteome</keyword>
<dbReference type="KEGG" id="tva:5468624"/>
<dbReference type="AlphaFoldDB" id="A2D939"/>
<protein>
    <recommendedName>
        <fullName evidence="3">Importin N-terminal domain-containing protein</fullName>
    </recommendedName>
</protein>
<dbReference type="SUPFAM" id="SSF48371">
    <property type="entry name" value="ARM repeat"/>
    <property type="match status" value="1"/>
</dbReference>
<dbReference type="RefSeq" id="XP_001584051.1">
    <property type="nucleotide sequence ID" value="XM_001584001.1"/>
</dbReference>
<accession>A2D939</accession>
<evidence type="ECO:0008006" key="3">
    <source>
        <dbReference type="Google" id="ProtNLM"/>
    </source>
</evidence>
<dbReference type="Gene3D" id="1.25.10.10">
    <property type="entry name" value="Leucine-rich Repeat Variant"/>
    <property type="match status" value="2"/>
</dbReference>
<gene>
    <name evidence="1" type="ORF">TVAG_183010</name>
</gene>
<dbReference type="EMBL" id="DS113180">
    <property type="protein sequence ID" value="EAY23065.1"/>
    <property type="molecule type" value="Genomic_DNA"/>
</dbReference>
<reference evidence="1" key="1">
    <citation type="submission" date="2006-10" db="EMBL/GenBank/DDBJ databases">
        <authorList>
            <person name="Amadeo P."/>
            <person name="Zhao Q."/>
            <person name="Wortman J."/>
            <person name="Fraser-Liggett C."/>
            <person name="Carlton J."/>
        </authorList>
    </citation>
    <scope>NUCLEOTIDE SEQUENCE</scope>
    <source>
        <strain evidence="1">G3</strain>
    </source>
</reference>
<evidence type="ECO:0000313" key="1">
    <source>
        <dbReference type="EMBL" id="EAY23065.1"/>
    </source>
</evidence>
<dbReference type="VEuPathDB" id="TrichDB:TVAG_183010"/>
<organism evidence="1 2">
    <name type="scientific">Trichomonas vaginalis (strain ATCC PRA-98 / G3)</name>
    <dbReference type="NCBI Taxonomy" id="412133"/>
    <lineage>
        <taxon>Eukaryota</taxon>
        <taxon>Metamonada</taxon>
        <taxon>Parabasalia</taxon>
        <taxon>Trichomonadida</taxon>
        <taxon>Trichomonadidae</taxon>
        <taxon>Trichomonas</taxon>
    </lineage>
</organism>
<name>A2D939_TRIV3</name>
<dbReference type="VEuPathDB" id="TrichDB:TVAGG3_0529610"/>
<dbReference type="InterPro" id="IPR011989">
    <property type="entry name" value="ARM-like"/>
</dbReference>